<organism evidence="2 3">
    <name type="scientific">Escallonia herrerae</name>
    <dbReference type="NCBI Taxonomy" id="1293975"/>
    <lineage>
        <taxon>Eukaryota</taxon>
        <taxon>Viridiplantae</taxon>
        <taxon>Streptophyta</taxon>
        <taxon>Embryophyta</taxon>
        <taxon>Tracheophyta</taxon>
        <taxon>Spermatophyta</taxon>
        <taxon>Magnoliopsida</taxon>
        <taxon>eudicotyledons</taxon>
        <taxon>Gunneridae</taxon>
        <taxon>Pentapetalae</taxon>
        <taxon>asterids</taxon>
        <taxon>campanulids</taxon>
        <taxon>Escalloniales</taxon>
        <taxon>Escalloniaceae</taxon>
        <taxon>Escallonia</taxon>
    </lineage>
</organism>
<dbReference type="CDD" id="cd00303">
    <property type="entry name" value="retropepsin_like"/>
    <property type="match status" value="1"/>
</dbReference>
<protein>
    <recommendedName>
        <fullName evidence="1">Reverse transcriptase/retrotransposon-derived protein RNase H-like domain-containing protein</fullName>
    </recommendedName>
</protein>
<name>A0AA88VA02_9ASTE</name>
<dbReference type="InterPro" id="IPR043502">
    <property type="entry name" value="DNA/RNA_pol_sf"/>
</dbReference>
<dbReference type="EMBL" id="JAVXUP010002208">
    <property type="protein sequence ID" value="KAK3004776.1"/>
    <property type="molecule type" value="Genomic_DNA"/>
</dbReference>
<accession>A0AA88VA02</accession>
<sequence length="295" mass="33665">MPKRSICDYHHLWKAKRKRIIQYFLQGLVSVSQPVSRPCLMGKKIKAIKIRQLRSRWDNLALCDALIITLQINTYSVKCIPVDTGSSVDIIFEEAFSHIRISRDRVKPISLPIYEFTGASALVEGIILLTIIVDTVSFQAAQTIDFLIVKRDEQSMKHAEPVKKLISIPLKAGYEERHLRIDSTLELILRKRCLPFFKALKKIKNFAWMTVCQAFFEALQTYLSSPPLLTKPIVGDELFLYLTVTESTVSAVLSCEQDDKQLPIHYISKVLQGAELYYPNAEKLAFVLLIASHKL</sequence>
<dbReference type="PANTHER" id="PTHR48475:SF1">
    <property type="entry name" value="RNASE H TYPE-1 DOMAIN-CONTAINING PROTEIN"/>
    <property type="match status" value="1"/>
</dbReference>
<dbReference type="SUPFAM" id="SSF56672">
    <property type="entry name" value="DNA/RNA polymerases"/>
    <property type="match status" value="1"/>
</dbReference>
<dbReference type="PANTHER" id="PTHR48475">
    <property type="entry name" value="RIBONUCLEASE H"/>
    <property type="match status" value="1"/>
</dbReference>
<dbReference type="AlphaFoldDB" id="A0AA88VA02"/>
<keyword evidence="3" id="KW-1185">Reference proteome</keyword>
<gene>
    <name evidence="2" type="ORF">RJ639_019343</name>
</gene>
<evidence type="ECO:0000313" key="3">
    <source>
        <dbReference type="Proteomes" id="UP001188597"/>
    </source>
</evidence>
<evidence type="ECO:0000259" key="1">
    <source>
        <dbReference type="Pfam" id="PF17919"/>
    </source>
</evidence>
<comment type="caution">
    <text evidence="2">The sequence shown here is derived from an EMBL/GenBank/DDBJ whole genome shotgun (WGS) entry which is preliminary data.</text>
</comment>
<proteinExistence type="predicted"/>
<reference evidence="2" key="1">
    <citation type="submission" date="2022-12" db="EMBL/GenBank/DDBJ databases">
        <title>Draft genome assemblies for two species of Escallonia (Escalloniales).</title>
        <authorList>
            <person name="Chanderbali A."/>
            <person name="Dervinis C."/>
            <person name="Anghel I."/>
            <person name="Soltis D."/>
            <person name="Soltis P."/>
            <person name="Zapata F."/>
        </authorList>
    </citation>
    <scope>NUCLEOTIDE SEQUENCE</scope>
    <source>
        <strain evidence="2">UCBG64.0493</strain>
        <tissue evidence="2">Leaf</tissue>
    </source>
</reference>
<evidence type="ECO:0000313" key="2">
    <source>
        <dbReference type="EMBL" id="KAK3004776.1"/>
    </source>
</evidence>
<dbReference type="Proteomes" id="UP001188597">
    <property type="component" value="Unassembled WGS sequence"/>
</dbReference>
<dbReference type="Pfam" id="PF17919">
    <property type="entry name" value="RT_RNaseH_2"/>
    <property type="match status" value="1"/>
</dbReference>
<feature type="domain" description="Reverse transcriptase/retrotransposon-derived protein RNase H-like" evidence="1">
    <location>
        <begin position="208"/>
        <end position="289"/>
    </location>
</feature>
<dbReference type="InterPro" id="IPR041577">
    <property type="entry name" value="RT_RNaseH_2"/>
</dbReference>